<organism evidence="1 2">
    <name type="scientific">Indibacter alkaliphilus (strain CCUG 57479 / KCTC 22604 / LW1)</name>
    <dbReference type="NCBI Taxonomy" id="1189612"/>
    <lineage>
        <taxon>Bacteria</taxon>
        <taxon>Pseudomonadati</taxon>
        <taxon>Bacteroidota</taxon>
        <taxon>Cytophagia</taxon>
        <taxon>Cytophagales</taxon>
        <taxon>Cyclobacteriaceae</taxon>
    </lineage>
</organism>
<dbReference type="STRING" id="1189612.A33Q_3944"/>
<evidence type="ECO:0000313" key="1">
    <source>
        <dbReference type="EMBL" id="EOZ92853.1"/>
    </source>
</evidence>
<accession>S2DSL1</accession>
<dbReference type="EMBL" id="ALWO02000049">
    <property type="protein sequence ID" value="EOZ92853.1"/>
    <property type="molecule type" value="Genomic_DNA"/>
</dbReference>
<protein>
    <submittedName>
        <fullName evidence="1">Uncharacterized protein</fullName>
    </submittedName>
</protein>
<dbReference type="RefSeq" id="WP_009035082.1">
    <property type="nucleotide sequence ID" value="NZ_ALWO02000049.1"/>
</dbReference>
<dbReference type="Proteomes" id="UP000006073">
    <property type="component" value="Unassembled WGS sequence"/>
</dbReference>
<proteinExistence type="predicted"/>
<dbReference type="eggNOG" id="COG3203">
    <property type="taxonomic scope" value="Bacteria"/>
</dbReference>
<keyword evidence="2" id="KW-1185">Reference proteome</keyword>
<dbReference type="AlphaFoldDB" id="S2DSL1"/>
<evidence type="ECO:0000313" key="2">
    <source>
        <dbReference type="Proteomes" id="UP000006073"/>
    </source>
</evidence>
<reference evidence="1 2" key="1">
    <citation type="journal article" date="2013" name="Genome Announc.">
        <title>Draft Genome Sequence of Indibacter alkaliphilus Strain LW1T, Isolated from Lonar Lake, a Haloalkaline Lake in the Buldana District of Maharashtra, India.</title>
        <authorList>
            <person name="Singh A."/>
            <person name="Kumar Jangir P."/>
            <person name="Sharma R."/>
            <person name="Singh A."/>
            <person name="Kumar Pinnaka A."/>
            <person name="Shivaji S."/>
        </authorList>
    </citation>
    <scope>NUCLEOTIDE SEQUENCE [LARGE SCALE GENOMIC DNA]</scope>
    <source>
        <strain evidence="2">CCUG 57479 / KCTC 22604 / LW1</strain>
    </source>
</reference>
<name>S2DSL1_INDAL</name>
<comment type="caution">
    <text evidence="1">The sequence shown here is derived from an EMBL/GenBank/DDBJ whole genome shotgun (WGS) entry which is preliminary data.</text>
</comment>
<dbReference type="OrthoDB" id="918082at2"/>
<sequence>MEIEEHELKPIPRQITCNGEKDEIYLTIEIGNGQVGSNKVLVESEVLAKGNLSESTYVASLDKLKGKVLEVHTNILDVNAFTNMCVLTTTFFDQDHKVLFSKIDKGEVPEGGLAIFKAKYAFGLLVSLLIILSPLSISNAQSSSESIEFNELATPTSPGFILLDKTPATIEKPTTPQGFGLSIAGFFQGSGGAIEFAPFWLLSHPKLTAEKMYRNRFPILYNLSVSVATINTDVTTFLAGGLRTRLLQIHSKNRVEKLDSVRLELETLLIDPMDNLEAIKVLRDLYVSIINEDIELPIFTIELAAAMGASSLTNSFSDLGINRRAAWLSFNYRPGGDDFYMTVLTRYIKNERFQEYNDNIDLFDIGARANYDISNFCISLEYIQRLNFTESLYADNRLALIGSYRISDSLFLTSTFGKNFTDFNNIIALAGVNFGFSKNKLKAY</sequence>
<gene>
    <name evidence="1" type="ORF">A33Q_3944</name>
</gene>